<accession>A0A7W7ZBC9</accession>
<reference evidence="2 3" key="1">
    <citation type="submission" date="2020-08" db="EMBL/GenBank/DDBJ databases">
        <title>Genomic Encyclopedia of Type Strains, Phase IV (KMG-V): Genome sequencing to study the core and pangenomes of soil and plant-associated prokaryotes.</title>
        <authorList>
            <person name="Whitman W."/>
        </authorList>
    </citation>
    <scope>NUCLEOTIDE SEQUENCE [LARGE SCALE GENOMIC DNA]</scope>
    <source>
        <strain evidence="2 3">M8UP14</strain>
    </source>
</reference>
<protein>
    <submittedName>
        <fullName evidence="2">Cytoskeletal protein RodZ</fullName>
    </submittedName>
</protein>
<dbReference type="InterPro" id="IPR050400">
    <property type="entry name" value="Bact_Cytoskel_RodZ"/>
</dbReference>
<organism evidence="2 3">
    <name type="scientific">Granulicella aggregans</name>
    <dbReference type="NCBI Taxonomy" id="474949"/>
    <lineage>
        <taxon>Bacteria</taxon>
        <taxon>Pseudomonadati</taxon>
        <taxon>Acidobacteriota</taxon>
        <taxon>Terriglobia</taxon>
        <taxon>Terriglobales</taxon>
        <taxon>Acidobacteriaceae</taxon>
        <taxon>Granulicella</taxon>
    </lineage>
</organism>
<dbReference type="Proteomes" id="UP000540989">
    <property type="component" value="Unassembled WGS sequence"/>
</dbReference>
<evidence type="ECO:0000313" key="3">
    <source>
        <dbReference type="Proteomes" id="UP000540989"/>
    </source>
</evidence>
<dbReference type="EMBL" id="JACHIP010000002">
    <property type="protein sequence ID" value="MBB5056474.1"/>
    <property type="molecule type" value="Genomic_DNA"/>
</dbReference>
<name>A0A7W7ZBC9_9BACT</name>
<comment type="caution">
    <text evidence="2">The sequence shown here is derived from an EMBL/GenBank/DDBJ whole genome shotgun (WGS) entry which is preliminary data.</text>
</comment>
<gene>
    <name evidence="2" type="ORF">HDF16_001159</name>
</gene>
<keyword evidence="3" id="KW-1185">Reference proteome</keyword>
<dbReference type="PANTHER" id="PTHR34475">
    <property type="match status" value="1"/>
</dbReference>
<sequence length="164" mass="18285">MVQFGHELRLEREQRRVSLEAMCASTKLSVRQLLDVEAGNFGELPGGIFRKGFVRSYLRALQLDEPFWLERFESSYRASGLAESQEPDWVGFAENVRNNRLAGKSSGIGRKWLGVLGMAVLVALLAACVWKFVLLPRMHTDQHAGLSQRISASPLPVADAPSQM</sequence>
<feature type="transmembrane region" description="Helical" evidence="1">
    <location>
        <begin position="112"/>
        <end position="133"/>
    </location>
</feature>
<dbReference type="AlphaFoldDB" id="A0A7W7ZBC9"/>
<keyword evidence="1" id="KW-0472">Membrane</keyword>
<evidence type="ECO:0000313" key="2">
    <source>
        <dbReference type="EMBL" id="MBB5056474.1"/>
    </source>
</evidence>
<keyword evidence="1" id="KW-1133">Transmembrane helix</keyword>
<dbReference type="InterPro" id="IPR010982">
    <property type="entry name" value="Lambda_DNA-bd_dom_sf"/>
</dbReference>
<proteinExistence type="predicted"/>
<evidence type="ECO:0000256" key="1">
    <source>
        <dbReference type="SAM" id="Phobius"/>
    </source>
</evidence>
<keyword evidence="1" id="KW-0812">Transmembrane</keyword>
<dbReference type="RefSeq" id="WP_184214434.1">
    <property type="nucleotide sequence ID" value="NZ_JACHIP010000002.1"/>
</dbReference>
<dbReference type="PANTHER" id="PTHR34475:SF1">
    <property type="entry name" value="CYTOSKELETON PROTEIN RODZ"/>
    <property type="match status" value="1"/>
</dbReference>
<dbReference type="Gene3D" id="1.10.260.40">
    <property type="entry name" value="lambda repressor-like DNA-binding domains"/>
    <property type="match status" value="1"/>
</dbReference>
<dbReference type="Pfam" id="PF13413">
    <property type="entry name" value="HTH_25"/>
    <property type="match status" value="1"/>
</dbReference>
<dbReference type="GO" id="GO:0003677">
    <property type="term" value="F:DNA binding"/>
    <property type="evidence" value="ECO:0007669"/>
    <property type="project" value="InterPro"/>
</dbReference>